<evidence type="ECO:0000313" key="2">
    <source>
        <dbReference type="EMBL" id="SDN57472.1"/>
    </source>
</evidence>
<feature type="transmembrane region" description="Helical" evidence="1">
    <location>
        <begin position="62"/>
        <end position="78"/>
    </location>
</feature>
<keyword evidence="1" id="KW-0812">Transmembrane</keyword>
<dbReference type="STRING" id="258515.SAMN05192585_12334"/>
<keyword evidence="1" id="KW-0472">Membrane</keyword>
<evidence type="ECO:0008006" key="4">
    <source>
        <dbReference type="Google" id="ProtNLM"/>
    </source>
</evidence>
<keyword evidence="1" id="KW-1133">Transmembrane helix</keyword>
<evidence type="ECO:0000313" key="3">
    <source>
        <dbReference type="Proteomes" id="UP000199182"/>
    </source>
</evidence>
<dbReference type="OrthoDB" id="1862800at2"/>
<dbReference type="AlphaFoldDB" id="A0A1H0CHZ0"/>
<accession>A0A1H0CHZ0</accession>
<feature type="transmembrane region" description="Helical" evidence="1">
    <location>
        <begin position="143"/>
        <end position="166"/>
    </location>
</feature>
<keyword evidence="3" id="KW-1185">Reference proteome</keyword>
<evidence type="ECO:0000256" key="1">
    <source>
        <dbReference type="SAM" id="Phobius"/>
    </source>
</evidence>
<gene>
    <name evidence="2" type="ORF">SAMN05192585_12334</name>
</gene>
<name>A0A1H0CHZ0_9FIRM</name>
<sequence length="177" mass="19450">MASDTSVFRRNIRSILKWTIYALLLLAAYIAGQNPFVLNLFGVRPILILPVAISVAMFEHEFSGAIFAAAAGILWGISSDTVFGYYAIILLVLGAAAGLICSYGLSPNLLTALLLSFGASMITGLLDFFFLYVLWGYNGLSRFFLTSMLPTILVTAFFIIPFYYLVRLINGKLQLPK</sequence>
<organism evidence="2 3">
    <name type="scientific">Acetanaerobacterium elongatum</name>
    <dbReference type="NCBI Taxonomy" id="258515"/>
    <lineage>
        <taxon>Bacteria</taxon>
        <taxon>Bacillati</taxon>
        <taxon>Bacillota</taxon>
        <taxon>Clostridia</taxon>
        <taxon>Eubacteriales</taxon>
        <taxon>Oscillospiraceae</taxon>
        <taxon>Acetanaerobacterium</taxon>
    </lineage>
</organism>
<feature type="transmembrane region" description="Helical" evidence="1">
    <location>
        <begin position="84"/>
        <end position="105"/>
    </location>
</feature>
<feature type="transmembrane region" description="Helical" evidence="1">
    <location>
        <begin position="112"/>
        <end position="137"/>
    </location>
</feature>
<dbReference type="Proteomes" id="UP000199182">
    <property type="component" value="Unassembled WGS sequence"/>
</dbReference>
<protein>
    <recommendedName>
        <fullName evidence="4">Rod shape-determining protein MreD</fullName>
    </recommendedName>
</protein>
<proteinExistence type="predicted"/>
<dbReference type="RefSeq" id="WP_143008088.1">
    <property type="nucleotide sequence ID" value="NZ_FNID01000023.1"/>
</dbReference>
<dbReference type="EMBL" id="FNID01000023">
    <property type="protein sequence ID" value="SDN57472.1"/>
    <property type="molecule type" value="Genomic_DNA"/>
</dbReference>
<reference evidence="2 3" key="1">
    <citation type="submission" date="2016-10" db="EMBL/GenBank/DDBJ databases">
        <authorList>
            <person name="de Groot N.N."/>
        </authorList>
    </citation>
    <scope>NUCLEOTIDE SEQUENCE [LARGE SCALE GENOMIC DNA]</scope>
    <source>
        <strain evidence="2 3">CGMCC 1.5012</strain>
    </source>
</reference>